<keyword evidence="1" id="KW-0175">Coiled coil</keyword>
<accession>A0A1Y5ENX9</accession>
<dbReference type="AlphaFoldDB" id="A0A1Y5ENX9"/>
<reference evidence="4" key="1">
    <citation type="journal article" date="2017" name="Proc. Natl. Acad. Sci. U.S.A.">
        <title>Simulation of Deepwater Horizon oil plume reveals substrate specialization within a complex community of hydrocarbon degraders.</title>
        <authorList>
            <person name="Hu P."/>
            <person name="Dubinsky E.A."/>
            <person name="Probst A.J."/>
            <person name="Wang J."/>
            <person name="Sieber C.M.K."/>
            <person name="Tom L.M."/>
            <person name="Gardinali P."/>
            <person name="Banfield J.F."/>
            <person name="Atlas R.M."/>
            <person name="Andersen G.L."/>
        </authorList>
    </citation>
    <scope>NUCLEOTIDE SEQUENCE [LARGE SCALE GENOMIC DNA]</scope>
</reference>
<keyword evidence="2" id="KW-1133">Transmembrane helix</keyword>
<keyword evidence="2" id="KW-0472">Membrane</keyword>
<organism evidence="3 4">
    <name type="scientific">Colwellia psychrerythraea</name>
    <name type="common">Vibrio psychroerythus</name>
    <dbReference type="NCBI Taxonomy" id="28229"/>
    <lineage>
        <taxon>Bacteria</taxon>
        <taxon>Pseudomonadati</taxon>
        <taxon>Pseudomonadota</taxon>
        <taxon>Gammaproteobacteria</taxon>
        <taxon>Alteromonadales</taxon>
        <taxon>Colwelliaceae</taxon>
        <taxon>Colwellia</taxon>
    </lineage>
</organism>
<evidence type="ECO:0000313" key="3">
    <source>
        <dbReference type="EMBL" id="OUR82575.1"/>
    </source>
</evidence>
<feature type="transmembrane region" description="Helical" evidence="2">
    <location>
        <begin position="12"/>
        <end position="34"/>
    </location>
</feature>
<evidence type="ECO:0000256" key="2">
    <source>
        <dbReference type="SAM" id="Phobius"/>
    </source>
</evidence>
<keyword evidence="2" id="KW-0812">Transmembrane</keyword>
<name>A0A1Y5ENX9_COLPS</name>
<sequence>MLSFTENQNPAPSFIIIYIFTWFVWHNQLFSYFINAQGDFLTKITTSVASLEKNQYLVVFFLTCLILVGRLLVDYFSFKSRELLNSADDDFVNARDDQKFAQNTDIANLMATLTKTQQQLADSKVKEKKVTAEKNDAIKKILSLQHELDEAKADIDILNKVTIN</sequence>
<feature type="coiled-coil region" evidence="1">
    <location>
        <begin position="134"/>
        <end position="161"/>
    </location>
</feature>
<gene>
    <name evidence="3" type="ORF">A9Q75_05670</name>
</gene>
<dbReference type="Proteomes" id="UP000243053">
    <property type="component" value="Unassembled WGS sequence"/>
</dbReference>
<protein>
    <submittedName>
        <fullName evidence="3">Uncharacterized protein</fullName>
    </submittedName>
</protein>
<proteinExistence type="predicted"/>
<dbReference type="EMBL" id="MAAF01000039">
    <property type="protein sequence ID" value="OUR82575.1"/>
    <property type="molecule type" value="Genomic_DNA"/>
</dbReference>
<evidence type="ECO:0000256" key="1">
    <source>
        <dbReference type="SAM" id="Coils"/>
    </source>
</evidence>
<evidence type="ECO:0000313" key="4">
    <source>
        <dbReference type="Proteomes" id="UP000243053"/>
    </source>
</evidence>
<feature type="transmembrane region" description="Helical" evidence="2">
    <location>
        <begin position="54"/>
        <end position="73"/>
    </location>
</feature>
<comment type="caution">
    <text evidence="3">The sequence shown here is derived from an EMBL/GenBank/DDBJ whole genome shotgun (WGS) entry which is preliminary data.</text>
</comment>